<dbReference type="EMBL" id="LOPU01000029">
    <property type="protein sequence ID" value="KTG09571.1"/>
    <property type="molecule type" value="Genomic_DNA"/>
</dbReference>
<dbReference type="PANTHER" id="PTHR43433:SF10">
    <property type="entry name" value="AB HYDROLASE-1 DOMAIN-CONTAINING PROTEIN"/>
    <property type="match status" value="1"/>
</dbReference>
<dbReference type="AlphaFoldDB" id="A0A0W1R845"/>
<dbReference type="InterPro" id="IPR029058">
    <property type="entry name" value="AB_hydrolase_fold"/>
</dbReference>
<keyword evidence="3" id="KW-1185">Reference proteome</keyword>
<dbReference type="PANTHER" id="PTHR43433">
    <property type="entry name" value="HYDROLASE, ALPHA/BETA FOLD FAMILY PROTEIN"/>
    <property type="match status" value="1"/>
</dbReference>
<name>A0A0W1R845_9EURY</name>
<proteinExistence type="predicted"/>
<evidence type="ECO:0000313" key="2">
    <source>
        <dbReference type="EMBL" id="KTG09571.1"/>
    </source>
</evidence>
<dbReference type="Proteomes" id="UP000054387">
    <property type="component" value="Unassembled WGS sequence"/>
</dbReference>
<gene>
    <name evidence="2" type="ORF">AUR64_16090</name>
</gene>
<dbReference type="Gene3D" id="3.40.50.1820">
    <property type="entry name" value="alpha/beta hydrolase"/>
    <property type="match status" value="1"/>
</dbReference>
<dbReference type="InterPro" id="IPR000073">
    <property type="entry name" value="AB_hydrolase_1"/>
</dbReference>
<evidence type="ECO:0000259" key="1">
    <source>
        <dbReference type="Pfam" id="PF00561"/>
    </source>
</evidence>
<reference evidence="2 3" key="1">
    <citation type="submission" date="2015-12" db="EMBL/GenBank/DDBJ databases">
        <title>Haloprofundus marisrubri gen. nov., sp. nov., an extremely halophilic archaeon isolated from the Discovery deep brine-seawater interface in the Red Sea.</title>
        <authorList>
            <person name="Zhang G."/>
            <person name="Stingl U."/>
            <person name="Rashid M."/>
        </authorList>
    </citation>
    <scope>NUCLEOTIDE SEQUENCE [LARGE SCALE GENOMIC DNA]</scope>
    <source>
        <strain evidence="2 3">SB9</strain>
    </source>
</reference>
<feature type="domain" description="AB hydrolase-1" evidence="1">
    <location>
        <begin position="19"/>
        <end position="261"/>
    </location>
</feature>
<keyword evidence="2" id="KW-0378">Hydrolase</keyword>
<dbReference type="InterPro" id="IPR050471">
    <property type="entry name" value="AB_hydrolase"/>
</dbReference>
<dbReference type="GO" id="GO:0016787">
    <property type="term" value="F:hydrolase activity"/>
    <property type="evidence" value="ECO:0007669"/>
    <property type="project" value="UniProtKB-KW"/>
</dbReference>
<dbReference type="SUPFAM" id="SSF53474">
    <property type="entry name" value="alpha/beta-Hydrolases"/>
    <property type="match status" value="1"/>
</dbReference>
<comment type="caution">
    <text evidence="2">The sequence shown here is derived from an EMBL/GenBank/DDBJ whole genome shotgun (WGS) entry which is preliminary data.</text>
</comment>
<evidence type="ECO:0000313" key="3">
    <source>
        <dbReference type="Proteomes" id="UP000054387"/>
    </source>
</evidence>
<dbReference type="Pfam" id="PF00561">
    <property type="entry name" value="Abhydrolase_1"/>
    <property type="match status" value="1"/>
</dbReference>
<sequence>MDDQRVVSYAEYGVSDGRPVVFLHGTPGSHLLGALFDDAARRNGVRLIAPDRPGYGRSTPWPGRTLRDTGTFVTAVLDHAGVSSAGAVGFSGGGPHALALAATHGGRVESVDIVAGATPPALEANTPAVRRVLATMAHRTPSLLSGLLRVQGWVARRASPAVVVSQYTTAEGVAELDDGVAELVRRDFAESVEGGQSGAVTEFRLLADTWDVPLERVGHPVRLWHGEKDTNVPVDAARGLADRLPDATMTTLRDADHLTSLLRSRSQILNERP</sequence>
<organism evidence="2 3">
    <name type="scientific">Haloprofundus marisrubri</name>
    <dbReference type="NCBI Taxonomy" id="1514971"/>
    <lineage>
        <taxon>Archaea</taxon>
        <taxon>Methanobacteriati</taxon>
        <taxon>Methanobacteriota</taxon>
        <taxon>Stenosarchaea group</taxon>
        <taxon>Halobacteria</taxon>
        <taxon>Halobacteriales</taxon>
        <taxon>Haloferacaceae</taxon>
        <taxon>Haloprofundus</taxon>
    </lineage>
</organism>
<dbReference type="STRING" id="1514971.AUR64_16090"/>
<protein>
    <submittedName>
        <fullName evidence="2">Alpha/beta hydrolase</fullName>
    </submittedName>
</protein>
<accession>A0A0W1R845</accession>